<dbReference type="EMBL" id="MN740905">
    <property type="protein sequence ID" value="QHU17419.1"/>
    <property type="molecule type" value="Genomic_DNA"/>
</dbReference>
<dbReference type="GO" id="GO:0017108">
    <property type="term" value="F:5'-flap endonuclease activity"/>
    <property type="evidence" value="ECO:0007669"/>
    <property type="project" value="TreeGrafter"/>
</dbReference>
<reference evidence="3" key="1">
    <citation type="journal article" date="2020" name="Nature">
        <title>Giant virus diversity and host interactions through global metagenomics.</title>
        <authorList>
            <person name="Schulz F."/>
            <person name="Roux S."/>
            <person name="Paez-Espino D."/>
            <person name="Jungbluth S."/>
            <person name="Walsh D.A."/>
            <person name="Denef V.J."/>
            <person name="McMahon K.D."/>
            <person name="Konstantinidis K.T."/>
            <person name="Eloe-Fadrosh E.A."/>
            <person name="Kyrpides N.C."/>
            <person name="Woyke T."/>
        </authorList>
    </citation>
    <scope>NUCLEOTIDE SEQUENCE</scope>
    <source>
        <strain evidence="3">GVMAG-S-3300012000-57</strain>
    </source>
</reference>
<organism evidence="3">
    <name type="scientific">viral metagenome</name>
    <dbReference type="NCBI Taxonomy" id="1070528"/>
    <lineage>
        <taxon>unclassified sequences</taxon>
        <taxon>metagenomes</taxon>
        <taxon>organismal metagenomes</taxon>
    </lineage>
</organism>
<dbReference type="PANTHER" id="PTHR11081:SF59">
    <property type="entry name" value="FI23547P1"/>
    <property type="match status" value="1"/>
</dbReference>
<dbReference type="AlphaFoldDB" id="A0A6C0KIF6"/>
<dbReference type="InterPro" id="IPR006085">
    <property type="entry name" value="XPG_DNA_repair_N"/>
</dbReference>
<dbReference type="PANTHER" id="PTHR11081">
    <property type="entry name" value="FLAP ENDONUCLEASE FAMILY MEMBER"/>
    <property type="match status" value="1"/>
</dbReference>
<dbReference type="Pfam" id="PF00867">
    <property type="entry name" value="XPG_I"/>
    <property type="match status" value="1"/>
</dbReference>
<sequence>MGIQHLNRYLLDHCKKTSIQKIHLNVLANKIVAIDISIYLYKFVAGNALLEHLYLMISLLRHYQIIPIFVFDGKPPAEKRELLLKRRLLKREAEEKYQLLKEAMDGQSEVDAELLKELEALKKQMTSITFDQLYQAKELMDAYGVHYICAEGEADVLCVQLVKSGKAWGCMSDDMDMFVYGCPRVFRQLSMMNHNIMFYDTSAILGDLGMDFKTFQQIAILSGTDYSSETNHSLKKTMQHYQDYKKSDKDESFCTWLKKTTDYIDDDVFEMVIGMFEVEDLGEMYLHEYVNHPIKMHALQTIMATDGFVFVH</sequence>
<dbReference type="InterPro" id="IPR006086">
    <property type="entry name" value="XPG-I_dom"/>
</dbReference>
<dbReference type="InterPro" id="IPR006084">
    <property type="entry name" value="XPG/Rad2"/>
</dbReference>
<dbReference type="InterPro" id="IPR029060">
    <property type="entry name" value="PIN-like_dom_sf"/>
</dbReference>
<feature type="domain" description="XPG-I" evidence="1">
    <location>
        <begin position="141"/>
        <end position="210"/>
    </location>
</feature>
<evidence type="ECO:0000259" key="1">
    <source>
        <dbReference type="SMART" id="SM00484"/>
    </source>
</evidence>
<protein>
    <recommendedName>
        <fullName evidence="4">XPG N-terminal domain-containing protein</fullName>
    </recommendedName>
</protein>
<dbReference type="PRINTS" id="PR00853">
    <property type="entry name" value="XPGRADSUPER"/>
</dbReference>
<dbReference type="Pfam" id="PF00752">
    <property type="entry name" value="XPG_N"/>
    <property type="match status" value="1"/>
</dbReference>
<evidence type="ECO:0000313" key="3">
    <source>
        <dbReference type="EMBL" id="QHU17419.1"/>
    </source>
</evidence>
<proteinExistence type="predicted"/>
<evidence type="ECO:0008006" key="4">
    <source>
        <dbReference type="Google" id="ProtNLM"/>
    </source>
</evidence>
<evidence type="ECO:0000259" key="2">
    <source>
        <dbReference type="SMART" id="SM00485"/>
    </source>
</evidence>
<dbReference type="SMART" id="SM00485">
    <property type="entry name" value="XPGN"/>
    <property type="match status" value="1"/>
</dbReference>
<dbReference type="SUPFAM" id="SSF88723">
    <property type="entry name" value="PIN domain-like"/>
    <property type="match status" value="1"/>
</dbReference>
<name>A0A6C0KIF6_9ZZZZ</name>
<feature type="domain" description="XPG N-terminal" evidence="2">
    <location>
        <begin position="1"/>
        <end position="93"/>
    </location>
</feature>
<dbReference type="Gene3D" id="3.40.50.1010">
    <property type="entry name" value="5'-nuclease"/>
    <property type="match status" value="1"/>
</dbReference>
<dbReference type="SMART" id="SM00484">
    <property type="entry name" value="XPGI"/>
    <property type="match status" value="1"/>
</dbReference>
<accession>A0A6C0KIF6</accession>